<sequence length="137" mass="15115">MTKLAWPGATPRLGPALTLRSKGNPHMTDNQSTGWTGGQNAFGDFAPGLVHYTDKVLFDEVWEREALSKRDRSLITISALTALGKMDQLQFHLAYARRNGVTDEELKEALLHLAFYSGWPNGMGATTVLKNIIENDA</sequence>
<gene>
    <name evidence="3" type="ORF">ATK30_7370</name>
</gene>
<protein>
    <submittedName>
        <fullName evidence="3">4-carboxymuconolactone decarboxylase</fullName>
    </submittedName>
</protein>
<feature type="region of interest" description="Disordered" evidence="1">
    <location>
        <begin position="1"/>
        <end position="35"/>
    </location>
</feature>
<keyword evidence="4" id="KW-1185">Reference proteome</keyword>
<dbReference type="GO" id="GO:0051920">
    <property type="term" value="F:peroxiredoxin activity"/>
    <property type="evidence" value="ECO:0007669"/>
    <property type="project" value="InterPro"/>
</dbReference>
<dbReference type="InterPro" id="IPR029032">
    <property type="entry name" value="AhpD-like"/>
</dbReference>
<dbReference type="PANTHER" id="PTHR33570">
    <property type="entry name" value="4-CARBOXYMUCONOLACTONE DECARBOXYLASE FAMILY PROTEIN"/>
    <property type="match status" value="1"/>
</dbReference>
<dbReference type="EMBL" id="PJMY01000003">
    <property type="protein sequence ID" value="PKV96423.1"/>
    <property type="molecule type" value="Genomic_DNA"/>
</dbReference>
<dbReference type="Pfam" id="PF02627">
    <property type="entry name" value="CMD"/>
    <property type="match status" value="1"/>
</dbReference>
<feature type="domain" description="Carboxymuconolactone decarboxylase-like" evidence="2">
    <location>
        <begin position="47"/>
        <end position="130"/>
    </location>
</feature>
<dbReference type="Proteomes" id="UP000233750">
    <property type="component" value="Unassembled WGS sequence"/>
</dbReference>
<dbReference type="AlphaFoldDB" id="A0A2N3WRF2"/>
<dbReference type="SUPFAM" id="SSF69118">
    <property type="entry name" value="AhpD-like"/>
    <property type="match status" value="1"/>
</dbReference>
<dbReference type="InterPro" id="IPR052512">
    <property type="entry name" value="4CMD/NDH-1_regulator"/>
</dbReference>
<accession>A0A2N3WRF2</accession>
<dbReference type="PANTHER" id="PTHR33570:SF9">
    <property type="entry name" value="BLL4600 PROTEIN"/>
    <property type="match status" value="1"/>
</dbReference>
<proteinExistence type="predicted"/>
<organism evidence="3 4">
    <name type="scientific">Amycolatopsis echigonensis</name>
    <dbReference type="NCBI Taxonomy" id="2576905"/>
    <lineage>
        <taxon>Bacteria</taxon>
        <taxon>Bacillati</taxon>
        <taxon>Actinomycetota</taxon>
        <taxon>Actinomycetes</taxon>
        <taxon>Pseudonocardiales</taxon>
        <taxon>Pseudonocardiaceae</taxon>
        <taxon>Amycolatopsis</taxon>
    </lineage>
</organism>
<name>A0A2N3WRF2_9PSEU</name>
<comment type="caution">
    <text evidence="3">The sequence shown here is derived from an EMBL/GenBank/DDBJ whole genome shotgun (WGS) entry which is preliminary data.</text>
</comment>
<dbReference type="Gene3D" id="1.20.1290.10">
    <property type="entry name" value="AhpD-like"/>
    <property type="match status" value="1"/>
</dbReference>
<evidence type="ECO:0000313" key="4">
    <source>
        <dbReference type="Proteomes" id="UP000233750"/>
    </source>
</evidence>
<evidence type="ECO:0000313" key="3">
    <source>
        <dbReference type="EMBL" id="PKV96423.1"/>
    </source>
</evidence>
<evidence type="ECO:0000259" key="2">
    <source>
        <dbReference type="Pfam" id="PF02627"/>
    </source>
</evidence>
<evidence type="ECO:0000256" key="1">
    <source>
        <dbReference type="SAM" id="MobiDB-lite"/>
    </source>
</evidence>
<dbReference type="InterPro" id="IPR003779">
    <property type="entry name" value="CMD-like"/>
</dbReference>
<reference evidence="3 4" key="1">
    <citation type="submission" date="2017-12" db="EMBL/GenBank/DDBJ databases">
        <title>Sequencing the genomes of 1000 Actinobacteria strains.</title>
        <authorList>
            <person name="Klenk H.-P."/>
        </authorList>
    </citation>
    <scope>NUCLEOTIDE SEQUENCE [LARGE SCALE GENOMIC DNA]</scope>
    <source>
        <strain evidence="3 4">DSM 45165</strain>
    </source>
</reference>